<protein>
    <submittedName>
        <fullName evidence="2">DcuC protein</fullName>
    </submittedName>
</protein>
<evidence type="ECO:0000256" key="1">
    <source>
        <dbReference type="SAM" id="Phobius"/>
    </source>
</evidence>
<feature type="non-terminal residue" evidence="2">
    <location>
        <position position="1"/>
    </location>
</feature>
<gene>
    <name evidence="2" type="ORF">Q604_UNBC08842G0001</name>
</gene>
<keyword evidence="1" id="KW-1133">Transmembrane helix</keyword>
<comment type="caution">
    <text evidence="2">The sequence shown here is derived from an EMBL/GenBank/DDBJ whole genome shotgun (WGS) entry which is preliminary data.</text>
</comment>
<keyword evidence="1" id="KW-0812">Transmembrane</keyword>
<dbReference type="AlphaFoldDB" id="W1Y301"/>
<name>W1Y301_9ZZZZ</name>
<organism evidence="2">
    <name type="scientific">human gut metagenome</name>
    <dbReference type="NCBI Taxonomy" id="408170"/>
    <lineage>
        <taxon>unclassified sequences</taxon>
        <taxon>metagenomes</taxon>
        <taxon>organismal metagenomes</taxon>
    </lineage>
</organism>
<proteinExistence type="predicted"/>
<evidence type="ECO:0000313" key="2">
    <source>
        <dbReference type="EMBL" id="ETJ36912.1"/>
    </source>
</evidence>
<feature type="transmembrane region" description="Helical" evidence="1">
    <location>
        <begin position="20"/>
        <end position="35"/>
    </location>
</feature>
<dbReference type="EMBL" id="AZMM01008842">
    <property type="protein sequence ID" value="ETJ36912.1"/>
    <property type="molecule type" value="Genomic_DNA"/>
</dbReference>
<accession>W1Y301</accession>
<sequence>AGIIVAGIAGINPMEMAKRNAVPCIIATVVIMLLLL</sequence>
<reference evidence="2" key="1">
    <citation type="submission" date="2013-12" db="EMBL/GenBank/DDBJ databases">
        <title>A Varibaculum cambriense genome reconstructed from a premature infant gut community with otherwise low bacterial novelty that shifts toward anaerobic metabolism during the third week of life.</title>
        <authorList>
            <person name="Brown C.T."/>
            <person name="Sharon I."/>
            <person name="Thomas B.C."/>
            <person name="Castelle C.J."/>
            <person name="Morowitz M.J."/>
            <person name="Banfield J.F."/>
        </authorList>
    </citation>
    <scope>NUCLEOTIDE SEQUENCE</scope>
</reference>
<keyword evidence="1" id="KW-0472">Membrane</keyword>